<dbReference type="PROSITE" id="PS50011">
    <property type="entry name" value="PROTEIN_KINASE_DOM"/>
    <property type="match status" value="1"/>
</dbReference>
<evidence type="ECO:0000256" key="7">
    <source>
        <dbReference type="SAM" id="MobiDB-lite"/>
    </source>
</evidence>
<dbReference type="InterPro" id="IPR000719">
    <property type="entry name" value="Prot_kinase_dom"/>
</dbReference>
<dbReference type="Gene3D" id="1.10.510.10">
    <property type="entry name" value="Transferase(Phosphotransferase) domain 1"/>
    <property type="match status" value="1"/>
</dbReference>
<evidence type="ECO:0000256" key="3">
    <source>
        <dbReference type="ARBA" id="ARBA00022777"/>
    </source>
</evidence>
<accession>A0AAW1SIA7</accession>
<dbReference type="EMBL" id="JALJOU010000003">
    <property type="protein sequence ID" value="KAK9845223.1"/>
    <property type="molecule type" value="Genomic_DNA"/>
</dbReference>
<protein>
    <recommendedName>
        <fullName evidence="8">Protein kinase domain-containing protein</fullName>
    </recommendedName>
</protein>
<organism evidence="9 10">
    <name type="scientific">Elliptochloris bilobata</name>
    <dbReference type="NCBI Taxonomy" id="381761"/>
    <lineage>
        <taxon>Eukaryota</taxon>
        <taxon>Viridiplantae</taxon>
        <taxon>Chlorophyta</taxon>
        <taxon>core chlorophytes</taxon>
        <taxon>Trebouxiophyceae</taxon>
        <taxon>Trebouxiophyceae incertae sedis</taxon>
        <taxon>Elliptochloris clade</taxon>
        <taxon>Elliptochloris</taxon>
    </lineage>
</organism>
<evidence type="ECO:0000259" key="8">
    <source>
        <dbReference type="PROSITE" id="PS50011"/>
    </source>
</evidence>
<dbReference type="FunFam" id="1.10.510.10:FF:000132">
    <property type="entry name" value="Serine/threonine-protein kinase SRK2A"/>
    <property type="match status" value="1"/>
</dbReference>
<dbReference type="PROSITE" id="PS00107">
    <property type="entry name" value="PROTEIN_KINASE_ATP"/>
    <property type="match status" value="1"/>
</dbReference>
<feature type="region of interest" description="Disordered" evidence="7">
    <location>
        <begin position="1"/>
        <end position="20"/>
    </location>
</feature>
<keyword evidence="2 5" id="KW-0547">Nucleotide-binding</keyword>
<dbReference type="InterPro" id="IPR011009">
    <property type="entry name" value="Kinase-like_dom_sf"/>
</dbReference>
<feature type="compositionally biased region" description="Pro residues" evidence="7">
    <location>
        <begin position="1"/>
        <end position="15"/>
    </location>
</feature>
<evidence type="ECO:0000256" key="1">
    <source>
        <dbReference type="ARBA" id="ARBA00022679"/>
    </source>
</evidence>
<keyword evidence="3" id="KW-0418">Kinase</keyword>
<comment type="caution">
    <text evidence="9">The sequence shown here is derived from an EMBL/GenBank/DDBJ whole genome shotgun (WGS) entry which is preliminary data.</text>
</comment>
<dbReference type="GO" id="GO:0005737">
    <property type="term" value="C:cytoplasm"/>
    <property type="evidence" value="ECO:0007669"/>
    <property type="project" value="TreeGrafter"/>
</dbReference>
<dbReference type="SUPFAM" id="SSF56112">
    <property type="entry name" value="Protein kinase-like (PK-like)"/>
    <property type="match status" value="1"/>
</dbReference>
<keyword evidence="4 5" id="KW-0067">ATP-binding</keyword>
<dbReference type="InterPro" id="IPR008271">
    <property type="entry name" value="Ser/Thr_kinase_AS"/>
</dbReference>
<dbReference type="PANTHER" id="PTHR24346:SF92">
    <property type="entry name" value="SNF1-RELATED PROTEIN KINASE 2.6"/>
    <property type="match status" value="1"/>
</dbReference>
<reference evidence="9 10" key="1">
    <citation type="journal article" date="2024" name="Nat. Commun.">
        <title>Phylogenomics reveals the evolutionary origins of lichenization in chlorophyte algae.</title>
        <authorList>
            <person name="Puginier C."/>
            <person name="Libourel C."/>
            <person name="Otte J."/>
            <person name="Skaloud P."/>
            <person name="Haon M."/>
            <person name="Grisel S."/>
            <person name="Petersen M."/>
            <person name="Berrin J.G."/>
            <person name="Delaux P.M."/>
            <person name="Dal Grande F."/>
            <person name="Keller J."/>
        </authorList>
    </citation>
    <scope>NUCLEOTIDE SEQUENCE [LARGE SCALE GENOMIC DNA]</scope>
    <source>
        <strain evidence="9 10">SAG 245.80</strain>
    </source>
</reference>
<gene>
    <name evidence="9" type="ORF">WJX81_000454</name>
</gene>
<evidence type="ECO:0000256" key="6">
    <source>
        <dbReference type="RuleBase" id="RU000304"/>
    </source>
</evidence>
<dbReference type="GO" id="GO:0005524">
    <property type="term" value="F:ATP binding"/>
    <property type="evidence" value="ECO:0007669"/>
    <property type="project" value="UniProtKB-UniRule"/>
</dbReference>
<dbReference type="GO" id="GO:0004674">
    <property type="term" value="F:protein serine/threonine kinase activity"/>
    <property type="evidence" value="ECO:0007669"/>
    <property type="project" value="UniProtKB-KW"/>
</dbReference>
<keyword evidence="6" id="KW-0723">Serine/threonine-protein kinase</keyword>
<dbReference type="PROSITE" id="PS00108">
    <property type="entry name" value="PROTEIN_KINASE_ST"/>
    <property type="match status" value="1"/>
</dbReference>
<keyword evidence="10" id="KW-1185">Reference proteome</keyword>
<feature type="binding site" evidence="5">
    <location>
        <position position="53"/>
    </location>
    <ligand>
        <name>ATP</name>
        <dbReference type="ChEBI" id="CHEBI:30616"/>
    </ligand>
</feature>
<evidence type="ECO:0000256" key="4">
    <source>
        <dbReference type="ARBA" id="ARBA00022840"/>
    </source>
</evidence>
<dbReference type="AlphaFoldDB" id="A0AAW1SIA7"/>
<dbReference type="Gene3D" id="3.30.200.20">
    <property type="entry name" value="Phosphorylase Kinase, domain 1"/>
    <property type="match status" value="1"/>
</dbReference>
<evidence type="ECO:0000313" key="9">
    <source>
        <dbReference type="EMBL" id="KAK9845223.1"/>
    </source>
</evidence>
<dbReference type="GO" id="GO:0035556">
    <property type="term" value="P:intracellular signal transduction"/>
    <property type="evidence" value="ECO:0007669"/>
    <property type="project" value="TreeGrafter"/>
</dbReference>
<feature type="domain" description="Protein kinase" evidence="8">
    <location>
        <begin position="24"/>
        <end position="280"/>
    </location>
</feature>
<dbReference type="Pfam" id="PF00069">
    <property type="entry name" value="Pkinase"/>
    <property type="match status" value="1"/>
</dbReference>
<evidence type="ECO:0000256" key="2">
    <source>
        <dbReference type="ARBA" id="ARBA00022741"/>
    </source>
</evidence>
<name>A0AAW1SIA7_9CHLO</name>
<proteinExistence type="inferred from homology"/>
<comment type="similarity">
    <text evidence="6">Belongs to the protein kinase superfamily.</text>
</comment>
<dbReference type="InterPro" id="IPR017441">
    <property type="entry name" value="Protein_kinase_ATP_BS"/>
</dbReference>
<dbReference type="PANTHER" id="PTHR24346">
    <property type="entry name" value="MAP/MICROTUBULE AFFINITY-REGULATING KINASE"/>
    <property type="match status" value="1"/>
</dbReference>
<sequence length="362" mass="40071">MLPPAAPAAPQPPQPRMDTANGKFELMKDIGSGNFGVAKLMRDRQTGELLAVKFIERGEKIDKNVERELINHRSLLHPNIIRFKEVFLTSTHLGIGMEYAAGGELFDRIVKAGRFSEDEARYFFQQLISGVEYCHSEGVCHRDLKLENTLLDGRQAPRLKICDFGYSKSAVFDSQPKSTVGTPAYIAPEVLSRKKYDGEIADVWSCGVTLYVMLVGAYPFEDPADPRNFRKTIQRIMGVKYSFPTSLHLSRECVDLITKIFVANPANRISIGGIRAHPWFLKNLPEELQDSGGAAEAEMQPAMQTDGGRAAQAQMQPATQTVEVVKAIVAEARKKADAPGAHAGAYSEEAWMDGDIIDDDMH</sequence>
<dbReference type="SMART" id="SM00220">
    <property type="entry name" value="S_TKc"/>
    <property type="match status" value="1"/>
</dbReference>
<dbReference type="Proteomes" id="UP001445335">
    <property type="component" value="Unassembled WGS sequence"/>
</dbReference>
<evidence type="ECO:0000313" key="10">
    <source>
        <dbReference type="Proteomes" id="UP001445335"/>
    </source>
</evidence>
<keyword evidence="1" id="KW-0808">Transferase</keyword>
<evidence type="ECO:0000256" key="5">
    <source>
        <dbReference type="PROSITE-ProRule" id="PRU10141"/>
    </source>
</evidence>